<proteinExistence type="predicted"/>
<feature type="domain" description="ABC transmembrane type-1" evidence="14">
    <location>
        <begin position="166"/>
        <end position="445"/>
    </location>
</feature>
<dbReference type="PROSITE" id="PS50990">
    <property type="entry name" value="PEPTIDASE_C39"/>
    <property type="match status" value="1"/>
</dbReference>
<dbReference type="SMART" id="SM00382">
    <property type="entry name" value="AAA"/>
    <property type="match status" value="1"/>
</dbReference>
<evidence type="ECO:0000256" key="2">
    <source>
        <dbReference type="ARBA" id="ARBA00022448"/>
    </source>
</evidence>
<dbReference type="InterPro" id="IPR003593">
    <property type="entry name" value="AAA+_ATPase"/>
</dbReference>
<sequence>MKKGIRVKQQDLKDCGAACLASIGAYYDLYLPIAKIRQICHTDTRGTNALGLVVGLEKMGFKAKGVKAEELYLDGVPLPAIAHVVKNQVHLHYVVVYQVRRGKVKFMDPEFGEMQEMSQEEFNTMWTGVLILAEPNEYFEAKNERVSRFRRFVALIQPHRSILFQSLLGAIVYTVLGLSMAIYIQKITDYVLIDGNLRLLNLLSVGMLIILFFQIIIGYLQELYIFQTGQKIDRHLILGYYKHLLDLPQRFFDTMKIGEITSRINDAVKIRSFINDVSVELLVHFFTILFSFAVMFTYHWRLATIMLLSIPLYVLVYVVVNRLNKQVERKVMEDSAVLQSQLVESLNAMKTVKQFGVEGFQKNKTDNAFDRLLKSVYRSMKNVLFSGKSTEVISRIFTIILIWVGAYFVINKEITAGELLSFYALIGYLTGPISSLVNANKTIQSALIASDRLFEIMDLEREETLEKFDLKPSQIGDVRLEHISFSYGTRRDVFEDFSCTFEKGKITALIGESGSGKSTISNLLQNLYPLQEGKIQIGEYDIKYISNYSLRKLVAAVPQQIHLFSGNVIDNIALGDEHPDMERIIAISKDIGILSFIESLPNGFQTHLGEDGALLSGGQKQRIAIARALYRDPEILILDEATSSLDSDAESFVQAALRKFKEQGKTMIVIAHRLSTIAAADKIIVIEDGALIEEGTHQELLAKNEKYASLWRKQGLALS</sequence>
<evidence type="ECO:0000256" key="10">
    <source>
        <dbReference type="ARBA" id="ARBA00022989"/>
    </source>
</evidence>
<dbReference type="PROSITE" id="PS50929">
    <property type="entry name" value="ABC_TM1F"/>
    <property type="match status" value="1"/>
</dbReference>
<evidence type="ECO:0000256" key="1">
    <source>
        <dbReference type="ARBA" id="ARBA00004651"/>
    </source>
</evidence>
<dbReference type="Pfam" id="PF03412">
    <property type="entry name" value="Peptidase_C39"/>
    <property type="match status" value="1"/>
</dbReference>
<evidence type="ECO:0000259" key="13">
    <source>
        <dbReference type="PROSITE" id="PS50893"/>
    </source>
</evidence>
<protein>
    <submittedName>
        <fullName evidence="16">Peptide cleavage/export ABC transporter</fullName>
    </submittedName>
</protein>
<evidence type="ECO:0000259" key="14">
    <source>
        <dbReference type="PROSITE" id="PS50929"/>
    </source>
</evidence>
<evidence type="ECO:0000256" key="3">
    <source>
        <dbReference type="ARBA" id="ARBA00022475"/>
    </source>
</evidence>
<organism evidence="16 17">
    <name type="scientific">Sphingobacterium humi</name>
    <dbReference type="NCBI Taxonomy" id="1796905"/>
    <lineage>
        <taxon>Bacteria</taxon>
        <taxon>Pseudomonadati</taxon>
        <taxon>Bacteroidota</taxon>
        <taxon>Sphingobacteriia</taxon>
        <taxon>Sphingobacteriales</taxon>
        <taxon>Sphingobacteriaceae</taxon>
        <taxon>Sphingobacterium</taxon>
    </lineage>
</organism>
<keyword evidence="11 12" id="KW-0472">Membrane</keyword>
<dbReference type="InterPro" id="IPR011527">
    <property type="entry name" value="ABC1_TM_dom"/>
</dbReference>
<evidence type="ECO:0000256" key="9">
    <source>
        <dbReference type="ARBA" id="ARBA00022967"/>
    </source>
</evidence>
<dbReference type="SUPFAM" id="SSF52540">
    <property type="entry name" value="P-loop containing nucleoside triphosphate hydrolases"/>
    <property type="match status" value="1"/>
</dbReference>
<keyword evidence="3" id="KW-1003">Cell membrane</keyword>
<dbReference type="SUPFAM" id="SSF90123">
    <property type="entry name" value="ABC transporter transmembrane region"/>
    <property type="match status" value="1"/>
</dbReference>
<dbReference type="OrthoDB" id="9760358at2"/>
<dbReference type="FunFam" id="3.40.50.300:FF:000218">
    <property type="entry name" value="Multidrug ABC transporter ATP-binding protein"/>
    <property type="match status" value="1"/>
</dbReference>
<keyword evidence="5 12" id="KW-0812">Transmembrane</keyword>
<dbReference type="InterPro" id="IPR036640">
    <property type="entry name" value="ABC1_TM_sf"/>
</dbReference>
<keyword evidence="8" id="KW-0067">ATP-binding</keyword>
<feature type="transmembrane region" description="Helical" evidence="12">
    <location>
        <begin position="302"/>
        <end position="320"/>
    </location>
</feature>
<evidence type="ECO:0000256" key="5">
    <source>
        <dbReference type="ARBA" id="ARBA00022692"/>
    </source>
</evidence>
<dbReference type="InterPro" id="IPR005074">
    <property type="entry name" value="Peptidase_C39"/>
</dbReference>
<gene>
    <name evidence="16" type="ORF">GQF63_11220</name>
</gene>
<evidence type="ECO:0000313" key="17">
    <source>
        <dbReference type="Proteomes" id="UP000435036"/>
    </source>
</evidence>
<comment type="caution">
    <text evidence="16">The sequence shown here is derived from an EMBL/GenBank/DDBJ whole genome shotgun (WGS) entry which is preliminary data.</text>
</comment>
<dbReference type="NCBIfam" id="TIGR01193">
    <property type="entry name" value="bacteriocin_ABC"/>
    <property type="match status" value="1"/>
</dbReference>
<dbReference type="GO" id="GO:0016887">
    <property type="term" value="F:ATP hydrolysis activity"/>
    <property type="evidence" value="ECO:0007669"/>
    <property type="project" value="InterPro"/>
</dbReference>
<dbReference type="PANTHER" id="PTHR43394:SF1">
    <property type="entry name" value="ATP-BINDING CASSETTE SUB-FAMILY B MEMBER 10, MITOCHONDRIAL"/>
    <property type="match status" value="1"/>
</dbReference>
<dbReference type="Pfam" id="PF00005">
    <property type="entry name" value="ABC_tran"/>
    <property type="match status" value="1"/>
</dbReference>
<dbReference type="InterPro" id="IPR027417">
    <property type="entry name" value="P-loop_NTPase"/>
</dbReference>
<dbReference type="GO" id="GO:0015421">
    <property type="term" value="F:ABC-type oligopeptide transporter activity"/>
    <property type="evidence" value="ECO:0007669"/>
    <property type="project" value="TreeGrafter"/>
</dbReference>
<dbReference type="InterPro" id="IPR017871">
    <property type="entry name" value="ABC_transporter-like_CS"/>
</dbReference>
<feature type="transmembrane region" description="Helical" evidence="12">
    <location>
        <begin position="199"/>
        <end position="220"/>
    </location>
</feature>
<dbReference type="RefSeq" id="WP_160369321.1">
    <property type="nucleotide sequence ID" value="NZ_WSQA01000007.1"/>
</dbReference>
<dbReference type="GO" id="GO:0043214">
    <property type="term" value="F:ABC-type bacteriocin transporter activity"/>
    <property type="evidence" value="ECO:0007669"/>
    <property type="project" value="InterPro"/>
</dbReference>
<evidence type="ECO:0000256" key="11">
    <source>
        <dbReference type="ARBA" id="ARBA00023136"/>
    </source>
</evidence>
<feature type="transmembrane region" description="Helical" evidence="12">
    <location>
        <begin position="392"/>
        <end position="410"/>
    </location>
</feature>
<dbReference type="AlphaFoldDB" id="A0A6N8KZT8"/>
<dbReference type="Gene3D" id="3.40.50.300">
    <property type="entry name" value="P-loop containing nucleotide triphosphate hydrolases"/>
    <property type="match status" value="1"/>
</dbReference>
<keyword evidence="2" id="KW-0813">Transport</keyword>
<dbReference type="InterPro" id="IPR039421">
    <property type="entry name" value="Type_1_exporter"/>
</dbReference>
<dbReference type="Pfam" id="PF00664">
    <property type="entry name" value="ABC_membrane"/>
    <property type="match status" value="1"/>
</dbReference>
<dbReference type="GO" id="GO:0005524">
    <property type="term" value="F:ATP binding"/>
    <property type="evidence" value="ECO:0007669"/>
    <property type="project" value="UniProtKB-KW"/>
</dbReference>
<keyword evidence="6" id="KW-0547">Nucleotide-binding</keyword>
<keyword evidence="17" id="KW-1185">Reference proteome</keyword>
<feature type="transmembrane region" description="Helical" evidence="12">
    <location>
        <begin position="277"/>
        <end position="296"/>
    </location>
</feature>
<feature type="domain" description="ABC transporter" evidence="13">
    <location>
        <begin position="478"/>
        <end position="713"/>
    </location>
</feature>
<keyword evidence="10 12" id="KW-1133">Transmembrane helix</keyword>
<evidence type="ECO:0000256" key="7">
    <source>
        <dbReference type="ARBA" id="ARBA00022801"/>
    </source>
</evidence>
<dbReference type="Gene3D" id="1.20.1560.10">
    <property type="entry name" value="ABC transporter type 1, transmembrane domain"/>
    <property type="match status" value="1"/>
</dbReference>
<dbReference type="InterPro" id="IPR003439">
    <property type="entry name" value="ABC_transporter-like_ATP-bd"/>
</dbReference>
<evidence type="ECO:0000256" key="8">
    <source>
        <dbReference type="ARBA" id="ARBA00022840"/>
    </source>
</evidence>
<feature type="domain" description="Peptidase C39" evidence="15">
    <location>
        <begin position="9"/>
        <end position="133"/>
    </location>
</feature>
<dbReference type="CDD" id="cd02418">
    <property type="entry name" value="Peptidase_C39B"/>
    <property type="match status" value="1"/>
</dbReference>
<dbReference type="InterPro" id="IPR005897">
    <property type="entry name" value="Pept_C39_ABC_bacteriocin"/>
</dbReference>
<dbReference type="CDD" id="cd18570">
    <property type="entry name" value="ABC_6TM_PCAT1_LagD_like"/>
    <property type="match status" value="1"/>
</dbReference>
<evidence type="ECO:0000259" key="15">
    <source>
        <dbReference type="PROSITE" id="PS50990"/>
    </source>
</evidence>
<evidence type="ECO:0000256" key="6">
    <source>
        <dbReference type="ARBA" id="ARBA00022741"/>
    </source>
</evidence>
<evidence type="ECO:0000256" key="12">
    <source>
        <dbReference type="SAM" id="Phobius"/>
    </source>
</evidence>
<comment type="subcellular location">
    <subcellularLocation>
        <location evidence="1">Cell membrane</location>
        <topology evidence="1">Multi-pass membrane protein</topology>
    </subcellularLocation>
</comment>
<keyword evidence="4" id="KW-0645">Protease</keyword>
<evidence type="ECO:0000256" key="4">
    <source>
        <dbReference type="ARBA" id="ARBA00022670"/>
    </source>
</evidence>
<accession>A0A6N8KZT8</accession>
<dbReference type="GO" id="GO:0008234">
    <property type="term" value="F:cysteine-type peptidase activity"/>
    <property type="evidence" value="ECO:0007669"/>
    <property type="project" value="InterPro"/>
</dbReference>
<evidence type="ECO:0000313" key="16">
    <source>
        <dbReference type="EMBL" id="MVZ62596.1"/>
    </source>
</evidence>
<dbReference type="Proteomes" id="UP000435036">
    <property type="component" value="Unassembled WGS sequence"/>
</dbReference>
<keyword evidence="9" id="KW-1278">Translocase</keyword>
<keyword evidence="7" id="KW-0378">Hydrolase</keyword>
<dbReference type="PANTHER" id="PTHR43394">
    <property type="entry name" value="ATP-DEPENDENT PERMEASE MDL1, MITOCHONDRIAL"/>
    <property type="match status" value="1"/>
</dbReference>
<dbReference type="Gene3D" id="3.90.70.10">
    <property type="entry name" value="Cysteine proteinases"/>
    <property type="match status" value="1"/>
</dbReference>
<dbReference type="GO" id="GO:0005886">
    <property type="term" value="C:plasma membrane"/>
    <property type="evidence" value="ECO:0007669"/>
    <property type="project" value="UniProtKB-SubCell"/>
</dbReference>
<reference evidence="16 17" key="1">
    <citation type="submission" date="2019-12" db="EMBL/GenBank/DDBJ databases">
        <authorList>
            <person name="Dong K."/>
        </authorList>
    </citation>
    <scope>NUCLEOTIDE SEQUENCE [LARGE SCALE GENOMIC DNA]</scope>
    <source>
        <strain evidence="16 17">JCM 31225</strain>
    </source>
</reference>
<feature type="transmembrane region" description="Helical" evidence="12">
    <location>
        <begin position="162"/>
        <end position="184"/>
    </location>
</feature>
<dbReference type="PROSITE" id="PS50893">
    <property type="entry name" value="ABC_TRANSPORTER_2"/>
    <property type="match status" value="1"/>
</dbReference>
<dbReference type="PROSITE" id="PS00211">
    <property type="entry name" value="ABC_TRANSPORTER_1"/>
    <property type="match status" value="1"/>
</dbReference>
<dbReference type="EMBL" id="WSQA01000007">
    <property type="protein sequence ID" value="MVZ62596.1"/>
    <property type="molecule type" value="Genomic_DNA"/>
</dbReference>
<name>A0A6N8KZT8_9SPHI</name>
<dbReference type="GO" id="GO:0006508">
    <property type="term" value="P:proteolysis"/>
    <property type="evidence" value="ECO:0007669"/>
    <property type="project" value="UniProtKB-KW"/>
</dbReference>